<dbReference type="AlphaFoldDB" id="A0A7H8RCY8"/>
<organism evidence="2 3">
    <name type="scientific">Talaromyces rugulosus</name>
    <name type="common">Penicillium rugulosum</name>
    <dbReference type="NCBI Taxonomy" id="121627"/>
    <lineage>
        <taxon>Eukaryota</taxon>
        <taxon>Fungi</taxon>
        <taxon>Dikarya</taxon>
        <taxon>Ascomycota</taxon>
        <taxon>Pezizomycotina</taxon>
        <taxon>Eurotiomycetes</taxon>
        <taxon>Eurotiomycetidae</taxon>
        <taxon>Eurotiales</taxon>
        <taxon>Trichocomaceae</taxon>
        <taxon>Talaromyces</taxon>
        <taxon>Talaromyces sect. Islandici</taxon>
    </lineage>
</organism>
<proteinExistence type="predicted"/>
<sequence>MRKRSSFGVVMSTAAGRIAMQSLLINSSPESQRSRRVSQGTHGDLVHSSGVAVGPVGPDESREIASEVPWDGFLVIAHSNSDPSVAQLGEVTMETSETAQR</sequence>
<keyword evidence="3" id="KW-1185">Reference proteome</keyword>
<reference evidence="3" key="1">
    <citation type="submission" date="2020-06" db="EMBL/GenBank/DDBJ databases">
        <title>A chromosome-scale genome assembly of Talaromyces rugulosus W13939.</title>
        <authorList>
            <person name="Wang B."/>
            <person name="Guo L."/>
            <person name="Ye K."/>
            <person name="Wang L."/>
        </authorList>
    </citation>
    <scope>NUCLEOTIDE SEQUENCE [LARGE SCALE GENOMIC DNA]</scope>
    <source>
        <strain evidence="3">W13939</strain>
    </source>
</reference>
<dbReference type="GeneID" id="55998508"/>
<dbReference type="KEGG" id="trg:TRUGW13939_11029"/>
<evidence type="ECO:0000313" key="2">
    <source>
        <dbReference type="EMBL" id="QKX63858.1"/>
    </source>
</evidence>
<accession>A0A7H8RCY8</accession>
<feature type="compositionally biased region" description="Polar residues" evidence="1">
    <location>
        <begin position="25"/>
        <end position="41"/>
    </location>
</feature>
<evidence type="ECO:0000313" key="3">
    <source>
        <dbReference type="Proteomes" id="UP000509510"/>
    </source>
</evidence>
<name>A0A7H8RCY8_TALRU</name>
<dbReference type="Proteomes" id="UP000509510">
    <property type="component" value="Chromosome VI"/>
</dbReference>
<feature type="region of interest" description="Disordered" evidence="1">
    <location>
        <begin position="25"/>
        <end position="62"/>
    </location>
</feature>
<evidence type="ECO:0000256" key="1">
    <source>
        <dbReference type="SAM" id="MobiDB-lite"/>
    </source>
</evidence>
<protein>
    <submittedName>
        <fullName evidence="2">Uncharacterized protein</fullName>
    </submittedName>
</protein>
<dbReference type="RefSeq" id="XP_035350032.1">
    <property type="nucleotide sequence ID" value="XM_035494139.1"/>
</dbReference>
<dbReference type="EMBL" id="CP055903">
    <property type="protein sequence ID" value="QKX63858.1"/>
    <property type="molecule type" value="Genomic_DNA"/>
</dbReference>
<gene>
    <name evidence="2" type="ORF">TRUGW13939_11029</name>
</gene>